<evidence type="ECO:0000313" key="3">
    <source>
        <dbReference type="EMBL" id="KAF2230386.1"/>
    </source>
</evidence>
<dbReference type="Proteomes" id="UP000800092">
    <property type="component" value="Unassembled WGS sequence"/>
</dbReference>
<dbReference type="InterPro" id="IPR029071">
    <property type="entry name" value="Ubiquitin-like_domsf"/>
</dbReference>
<evidence type="ECO:0000313" key="4">
    <source>
        <dbReference type="Proteomes" id="UP000800092"/>
    </source>
</evidence>
<dbReference type="EMBL" id="ML991842">
    <property type="protein sequence ID" value="KAF2230386.1"/>
    <property type="molecule type" value="Genomic_DNA"/>
</dbReference>
<dbReference type="PANTHER" id="PTHR38700">
    <property type="entry name" value="YALI0E22418P"/>
    <property type="match status" value="1"/>
</dbReference>
<dbReference type="PANTHER" id="PTHR38700:SF1">
    <property type="entry name" value="PH DOMAIN-CONTAINING PROTEIN"/>
    <property type="match status" value="1"/>
</dbReference>
<feature type="compositionally biased region" description="Polar residues" evidence="1">
    <location>
        <begin position="623"/>
        <end position="640"/>
    </location>
</feature>
<feature type="compositionally biased region" description="Polar residues" evidence="1">
    <location>
        <begin position="548"/>
        <end position="562"/>
    </location>
</feature>
<evidence type="ECO:0000256" key="1">
    <source>
        <dbReference type="SAM" id="MobiDB-lite"/>
    </source>
</evidence>
<feature type="compositionally biased region" description="Basic and acidic residues" evidence="1">
    <location>
        <begin position="112"/>
        <end position="135"/>
    </location>
</feature>
<feature type="region of interest" description="Disordered" evidence="1">
    <location>
        <begin position="164"/>
        <end position="201"/>
    </location>
</feature>
<feature type="compositionally biased region" description="Basic and acidic residues" evidence="1">
    <location>
        <begin position="575"/>
        <end position="585"/>
    </location>
</feature>
<feature type="region of interest" description="Disordered" evidence="1">
    <location>
        <begin position="214"/>
        <end position="283"/>
    </location>
</feature>
<dbReference type="OrthoDB" id="43122at2759"/>
<feature type="compositionally biased region" description="Polar residues" evidence="1">
    <location>
        <begin position="67"/>
        <end position="101"/>
    </location>
</feature>
<feature type="region of interest" description="Disordered" evidence="1">
    <location>
        <begin position="1"/>
        <end position="135"/>
    </location>
</feature>
<dbReference type="SUPFAM" id="SSF54236">
    <property type="entry name" value="Ubiquitin-like"/>
    <property type="match status" value="1"/>
</dbReference>
<feature type="region of interest" description="Disordered" evidence="1">
    <location>
        <begin position="542"/>
        <end position="836"/>
    </location>
</feature>
<name>A0A6A6GX58_VIRVR</name>
<feature type="domain" description="PH" evidence="2">
    <location>
        <begin position="426"/>
        <end position="525"/>
    </location>
</feature>
<reference evidence="3" key="1">
    <citation type="journal article" date="2020" name="Stud. Mycol.">
        <title>101 Dothideomycetes genomes: a test case for predicting lifestyles and emergence of pathogens.</title>
        <authorList>
            <person name="Haridas S."/>
            <person name="Albert R."/>
            <person name="Binder M."/>
            <person name="Bloem J."/>
            <person name="Labutti K."/>
            <person name="Salamov A."/>
            <person name="Andreopoulos B."/>
            <person name="Baker S."/>
            <person name="Barry K."/>
            <person name="Bills G."/>
            <person name="Bluhm B."/>
            <person name="Cannon C."/>
            <person name="Castanera R."/>
            <person name="Culley D."/>
            <person name="Daum C."/>
            <person name="Ezra D."/>
            <person name="Gonzalez J."/>
            <person name="Henrissat B."/>
            <person name="Kuo A."/>
            <person name="Liang C."/>
            <person name="Lipzen A."/>
            <person name="Lutzoni F."/>
            <person name="Magnuson J."/>
            <person name="Mondo S."/>
            <person name="Nolan M."/>
            <person name="Ohm R."/>
            <person name="Pangilinan J."/>
            <person name="Park H.-J."/>
            <person name="Ramirez L."/>
            <person name="Alfaro M."/>
            <person name="Sun H."/>
            <person name="Tritt A."/>
            <person name="Yoshinaga Y."/>
            <person name="Zwiers L.-H."/>
            <person name="Turgeon B."/>
            <person name="Goodwin S."/>
            <person name="Spatafora J."/>
            <person name="Crous P."/>
            <person name="Grigoriev I."/>
        </authorList>
    </citation>
    <scope>NUCLEOTIDE SEQUENCE</scope>
    <source>
        <strain evidence="3">Tuck. ex Michener</strain>
    </source>
</reference>
<feature type="compositionally biased region" description="Gly residues" evidence="1">
    <location>
        <begin position="825"/>
        <end position="835"/>
    </location>
</feature>
<dbReference type="AlphaFoldDB" id="A0A6A6GX58"/>
<evidence type="ECO:0000259" key="2">
    <source>
        <dbReference type="Pfam" id="PF00169"/>
    </source>
</evidence>
<proteinExistence type="predicted"/>
<protein>
    <recommendedName>
        <fullName evidence="2">PH domain-containing protein</fullName>
    </recommendedName>
</protein>
<accession>A0A6A6GX58</accession>
<dbReference type="InterPro" id="IPR011993">
    <property type="entry name" value="PH-like_dom_sf"/>
</dbReference>
<dbReference type="Pfam" id="PF00169">
    <property type="entry name" value="PH"/>
    <property type="match status" value="1"/>
</dbReference>
<keyword evidence="4" id="KW-1185">Reference proteome</keyword>
<feature type="compositionally biased region" description="Polar residues" evidence="1">
    <location>
        <begin position="660"/>
        <end position="677"/>
    </location>
</feature>
<gene>
    <name evidence="3" type="ORF">EV356DRAFT_509073</name>
</gene>
<organism evidence="3 4">
    <name type="scientific">Viridothelium virens</name>
    <name type="common">Speckled blister lichen</name>
    <name type="synonym">Trypethelium virens</name>
    <dbReference type="NCBI Taxonomy" id="1048519"/>
    <lineage>
        <taxon>Eukaryota</taxon>
        <taxon>Fungi</taxon>
        <taxon>Dikarya</taxon>
        <taxon>Ascomycota</taxon>
        <taxon>Pezizomycotina</taxon>
        <taxon>Dothideomycetes</taxon>
        <taxon>Dothideomycetes incertae sedis</taxon>
        <taxon>Trypetheliales</taxon>
        <taxon>Trypetheliaceae</taxon>
        <taxon>Viridothelium</taxon>
    </lineage>
</organism>
<dbReference type="InterPro" id="IPR001849">
    <property type="entry name" value="PH_domain"/>
</dbReference>
<dbReference type="Gene3D" id="2.30.29.30">
    <property type="entry name" value="Pleckstrin-homology domain (PH domain)/Phosphotyrosine-binding domain (PTB)"/>
    <property type="match status" value="1"/>
</dbReference>
<feature type="compositionally biased region" description="Polar residues" evidence="1">
    <location>
        <begin position="235"/>
        <end position="244"/>
    </location>
</feature>
<sequence length="957" mass="103822">MATLQTALAEPKMSRYRSVRKAAQQSNLPRPIPQEPVPSTAISDTIIRSRSRYHRPKTAGTEPTPDFISNPTQQFGTTTLIVGNAELPNTSRPRDASNSTIEAREKARKAVAAREVERQQRLRDEARPGKDSRQYAEKALRVKELELDQPDQTELALRQNEERKIRAQRRQDAAIAKHQLSRPSTAKERTGPPASNFGSEPKANVAIRSQGNRNIHPAPVEQPNQQSEYPRKLQRQPSGENTSPKGIFGFLKRRKPSDLSKLPSASTTSALSKISEPKSENVKADISKAENIAPGGGGVVPGTDAPRTAINAGERRVLVECNQSSIQLPVTPDTTPSDLIYSAANCLSEPINPKASVLLESFSKVGVQRRLRMYEHVRDVMNSWDSDSQNTLLLVESASGGVDQDLTTANVPSQQPSGGSFAMYYSQKPGKWDKRWVTVTEDGQIVLAKIGSSKKDTTNVCHLSDFDIYTPTKKQMSKKVKPPKKHCFAVKSQQKSGIFMSTTNFVHFFATGDRDTGAEFYRAIHGWRCWYLVNVMGEGKRARKESNPQKPATDAQTNTQIPTAGRRMSVSGEQSHNRRVSEDTHYPIGSMKPLIDPASLDPKLDANAPLPQSFHERRRSHDIQASSETKAAYQRNMSMRNRSKPPVSFPKKLQKEDANRPTTAHATPQQPSTTPSDDSAFAPSSLLGRTYSQRQAQQREREAQQTSPFTAGPSLVNGGLDDPPPPSAGLKRSSSGRQPPTPSTPADLADRTNSLARGNSKRIPTKPLVDLTPTYREPPQHARKGRGFHPEQVGPGGLVENATSPEEAIQIPSAVDWRSGRRGSVSGGAAGGGNGMRSEAGGSWAFDTARTKSLKAAQVGQAHAPLFQANATPRLSGEEFARDGLIAGLGSGSGAGWGAGNTGRGVMDGSKAKGPMLDMSEESKFAKGSLLAGVPDRGPVIDRGYRGEMVVGVGEAV</sequence>
<feature type="compositionally biased region" description="Polar residues" evidence="1">
    <location>
        <begin position="263"/>
        <end position="272"/>
    </location>
</feature>